<keyword evidence="10" id="KW-1185">Reference proteome</keyword>
<gene>
    <name evidence="9" type="primary">TV42_04100</name>
    <name evidence="9" type="ORF">TNCT_547931</name>
</gene>
<dbReference type="AlphaFoldDB" id="A0A8X6LKK8"/>
<dbReference type="GO" id="GO:0005743">
    <property type="term" value="C:mitochondrial inner membrane"/>
    <property type="evidence" value="ECO:0007669"/>
    <property type="project" value="TreeGrafter"/>
</dbReference>
<dbReference type="GO" id="GO:0046872">
    <property type="term" value="F:metal ion binding"/>
    <property type="evidence" value="ECO:0007669"/>
    <property type="project" value="UniProtKB-KW"/>
</dbReference>
<protein>
    <submittedName>
        <fullName evidence="9">Disulfide bond formation protein DsbB</fullName>
    </submittedName>
</protein>
<dbReference type="PANTHER" id="PTHR11237:SF4">
    <property type="entry name" value="5-DEMETHOXYUBIQUINONE HYDROXYLASE, MITOCHONDRIAL"/>
    <property type="match status" value="1"/>
</dbReference>
<evidence type="ECO:0000256" key="1">
    <source>
        <dbReference type="ARBA" id="ARBA00004749"/>
    </source>
</evidence>
<proteinExistence type="predicted"/>
<dbReference type="SUPFAM" id="SSF47240">
    <property type="entry name" value="Ferritin-like"/>
    <property type="match status" value="1"/>
</dbReference>
<dbReference type="Pfam" id="PF03232">
    <property type="entry name" value="COQ7"/>
    <property type="match status" value="1"/>
</dbReference>
<keyword evidence="5" id="KW-0408">Iron</keyword>
<keyword evidence="8" id="KW-1133">Transmembrane helix</keyword>
<comment type="caution">
    <text evidence="9">The sequence shown here is derived from an EMBL/GenBank/DDBJ whole genome shotgun (WGS) entry which is preliminary data.</text>
</comment>
<evidence type="ECO:0000256" key="6">
    <source>
        <dbReference type="ARBA" id="ARBA00023033"/>
    </source>
</evidence>
<feature type="transmembrane region" description="Helical" evidence="8">
    <location>
        <begin position="196"/>
        <end position="217"/>
    </location>
</feature>
<dbReference type="EMBL" id="BMAO01036578">
    <property type="protein sequence ID" value="GFR11757.1"/>
    <property type="molecule type" value="Genomic_DNA"/>
</dbReference>
<dbReference type="GO" id="GO:0006744">
    <property type="term" value="P:ubiquinone biosynthetic process"/>
    <property type="evidence" value="ECO:0007669"/>
    <property type="project" value="UniProtKB-KW"/>
</dbReference>
<keyword evidence="2" id="KW-0831">Ubiquinone biosynthesis</keyword>
<evidence type="ECO:0000256" key="2">
    <source>
        <dbReference type="ARBA" id="ARBA00022688"/>
    </source>
</evidence>
<feature type="transmembrane region" description="Helical" evidence="8">
    <location>
        <begin position="93"/>
        <end position="119"/>
    </location>
</feature>
<dbReference type="GO" id="GO:0008682">
    <property type="term" value="F:3-demethoxyubiquinol 3-hydroxylase activity"/>
    <property type="evidence" value="ECO:0007669"/>
    <property type="project" value="TreeGrafter"/>
</dbReference>
<evidence type="ECO:0000313" key="10">
    <source>
        <dbReference type="Proteomes" id="UP000887116"/>
    </source>
</evidence>
<evidence type="ECO:0000313" key="9">
    <source>
        <dbReference type="EMBL" id="GFR11757.1"/>
    </source>
</evidence>
<evidence type="ECO:0000256" key="5">
    <source>
        <dbReference type="ARBA" id="ARBA00023004"/>
    </source>
</evidence>
<evidence type="ECO:0000256" key="3">
    <source>
        <dbReference type="ARBA" id="ARBA00022723"/>
    </source>
</evidence>
<keyword evidence="4" id="KW-0560">Oxidoreductase</keyword>
<reference evidence="9" key="1">
    <citation type="submission" date="2020-07" db="EMBL/GenBank/DDBJ databases">
        <title>Multicomponent nature underlies the extraordinary mechanical properties of spider dragline silk.</title>
        <authorList>
            <person name="Kono N."/>
            <person name="Nakamura H."/>
            <person name="Mori M."/>
            <person name="Yoshida Y."/>
            <person name="Ohtoshi R."/>
            <person name="Malay A.D."/>
            <person name="Moran D.A.P."/>
            <person name="Tomita M."/>
            <person name="Numata K."/>
            <person name="Arakawa K."/>
        </authorList>
    </citation>
    <scope>NUCLEOTIDE SEQUENCE</scope>
</reference>
<dbReference type="Proteomes" id="UP000887116">
    <property type="component" value="Unassembled WGS sequence"/>
</dbReference>
<comment type="pathway">
    <text evidence="1">Cofactor biosynthesis; ubiquinone biosynthesis.</text>
</comment>
<keyword evidence="7 8" id="KW-0472">Membrane</keyword>
<keyword evidence="3" id="KW-0479">Metal-binding</keyword>
<sequence length="242" mass="27283">MRCGDVIGKCLEVSESLNKKVSTAKLNKWLIDALDRHSHPLVKGKAVKMSLELHLFHDILGCTEQASGNVSIEELRNNLLNPNYSPSCDRPHYVLGVSLATWNLIYLIVALFVSGKVYCGERKKSKYLRCSNNRFLQQAIRVNHAGEYGAICIYSGQKFILKKSSIINEIIEMEEQEKSIFTILMRKSKEQKVRPTVLLPVWRVLGVSLGVATAIMAKKLLWLALLQLKKLSGSTTKSKFHI</sequence>
<accession>A0A8X6LKK8</accession>
<name>A0A8X6LKK8_TRICU</name>
<keyword evidence="8" id="KW-0812">Transmembrane</keyword>
<dbReference type="InterPro" id="IPR011566">
    <property type="entry name" value="Ubq_synth_Coq7"/>
</dbReference>
<dbReference type="InterPro" id="IPR009078">
    <property type="entry name" value="Ferritin-like_SF"/>
</dbReference>
<dbReference type="OrthoDB" id="538336at2759"/>
<dbReference type="PANTHER" id="PTHR11237">
    <property type="entry name" value="COENZYME Q10 BIOSYNTHESIS PROTEIN 7"/>
    <property type="match status" value="1"/>
</dbReference>
<keyword evidence="6" id="KW-0503">Monooxygenase</keyword>
<evidence type="ECO:0000256" key="7">
    <source>
        <dbReference type="ARBA" id="ARBA00023136"/>
    </source>
</evidence>
<evidence type="ECO:0000256" key="8">
    <source>
        <dbReference type="SAM" id="Phobius"/>
    </source>
</evidence>
<organism evidence="9 10">
    <name type="scientific">Trichonephila clavata</name>
    <name type="common">Joro spider</name>
    <name type="synonym">Nephila clavata</name>
    <dbReference type="NCBI Taxonomy" id="2740835"/>
    <lineage>
        <taxon>Eukaryota</taxon>
        <taxon>Metazoa</taxon>
        <taxon>Ecdysozoa</taxon>
        <taxon>Arthropoda</taxon>
        <taxon>Chelicerata</taxon>
        <taxon>Arachnida</taxon>
        <taxon>Araneae</taxon>
        <taxon>Araneomorphae</taxon>
        <taxon>Entelegynae</taxon>
        <taxon>Araneoidea</taxon>
        <taxon>Nephilidae</taxon>
        <taxon>Trichonephila</taxon>
    </lineage>
</organism>
<evidence type="ECO:0000256" key="4">
    <source>
        <dbReference type="ARBA" id="ARBA00023002"/>
    </source>
</evidence>